<sequence length="925" mass="105063">MIMNYPLPIIFFLITCISFNALPSSAFELSYKDHCASLVPESTPTRADLRDDAFPLAWHQNGYYTGGGRVLGVDSSLHRNSFDLKTRNIRATDVPGLFKIEATLSFRSSSLYYEENFTYDRWSTHGSRYRYLRRFTTIKLEGFWSESSEKLCMVGTGKAYLKKGNFVDLYALFKLDNMVNTSNITSLFSGSLKSLASGNQENYFEPISVLMLPRLNYKYTLDSVKASEFPSDAEKSLSTNSLSFCSRWTQRTFQLEYSSDCNPAKNCTPFSGITGYLPSHMHFNQIDCSTGKRRLRVLLRFSNDSYDSFYQAFNHSNMLVGEGWWDEKKNQLRVVACHFMAKTESLANVHVGDCSVRLSLRAPAVWSIKDATSIKGEIWSNKTANDSGYFNKITFRNEEYQGEYSVGIPGLGYEYSQQERVRRFCPIQKDIKKEAKRYPDVYSYNLRFDMSVKSSNKRIAWGYSVPLFVEDQFHSLDAYAVSESDSDLTSSTSAPSVNPSRGQFNISYKISFSLYGLTSSGENSLFNLSSDPIETVKIVAEGIYDADTGSLCMVGCRRFRAKYGGRINHSMDCEILVKFKFPQLDAKTRGYIEGSIESTREKSDPLYFKPLDLSSAATYMEEESRTIWRMDIEIAMVLICTTLQCVFVGLQLRHMKRHPKVLPNISIVMLSVLTLGHIIPLVLNFGVLFSQNPDIYDSVPKNDWWPEMNQITVRFITIIALMLQLRVLQQTWSARKADTSAKGLRIAEWKASYVTLALYAAGLLLVVLLAKWHWAIGIDEVLFSSSGWYWSVLDGLVLDGFLLPQIMLNLFSNSGENINALSTSFYLGTTLFSNLLPHAYDLYRTHNYVRQDNVSYFYADPSEDIYSTTWDIVIPLGGLLFAAIISLQQRFGGRCILPRRFKGSEGYEMVPVVTEEEAEGETPKV</sequence>
<accession>A0ACB9MH53</accession>
<reference evidence="1 2" key="1">
    <citation type="journal article" date="2022" name="DNA Res.">
        <title>Chromosomal-level genome assembly of the orchid tree Bauhinia variegata (Leguminosae; Cercidoideae) supports the allotetraploid origin hypothesis of Bauhinia.</title>
        <authorList>
            <person name="Zhong Y."/>
            <person name="Chen Y."/>
            <person name="Zheng D."/>
            <person name="Pang J."/>
            <person name="Liu Y."/>
            <person name="Luo S."/>
            <person name="Meng S."/>
            <person name="Qian L."/>
            <person name="Wei D."/>
            <person name="Dai S."/>
            <person name="Zhou R."/>
        </authorList>
    </citation>
    <scope>NUCLEOTIDE SEQUENCE [LARGE SCALE GENOMIC DNA]</scope>
    <source>
        <strain evidence="1">BV-YZ2020</strain>
    </source>
</reference>
<gene>
    <name evidence="1" type="ORF">L6164_022585</name>
</gene>
<keyword evidence="2" id="KW-1185">Reference proteome</keyword>
<dbReference type="EMBL" id="CM039434">
    <property type="protein sequence ID" value="KAI4322937.1"/>
    <property type="molecule type" value="Genomic_DNA"/>
</dbReference>
<evidence type="ECO:0000313" key="1">
    <source>
        <dbReference type="EMBL" id="KAI4322937.1"/>
    </source>
</evidence>
<dbReference type="Proteomes" id="UP000828941">
    <property type="component" value="Chromosome 9"/>
</dbReference>
<comment type="caution">
    <text evidence="1">The sequence shown here is derived from an EMBL/GenBank/DDBJ whole genome shotgun (WGS) entry which is preliminary data.</text>
</comment>
<name>A0ACB9MH53_BAUVA</name>
<protein>
    <submittedName>
        <fullName evidence="1">Uncharacterized protein</fullName>
    </submittedName>
</protein>
<proteinExistence type="predicted"/>
<organism evidence="1 2">
    <name type="scientific">Bauhinia variegata</name>
    <name type="common">Purple orchid tree</name>
    <name type="synonym">Phanera variegata</name>
    <dbReference type="NCBI Taxonomy" id="167791"/>
    <lineage>
        <taxon>Eukaryota</taxon>
        <taxon>Viridiplantae</taxon>
        <taxon>Streptophyta</taxon>
        <taxon>Embryophyta</taxon>
        <taxon>Tracheophyta</taxon>
        <taxon>Spermatophyta</taxon>
        <taxon>Magnoliopsida</taxon>
        <taxon>eudicotyledons</taxon>
        <taxon>Gunneridae</taxon>
        <taxon>Pentapetalae</taxon>
        <taxon>rosids</taxon>
        <taxon>fabids</taxon>
        <taxon>Fabales</taxon>
        <taxon>Fabaceae</taxon>
        <taxon>Cercidoideae</taxon>
        <taxon>Cercideae</taxon>
        <taxon>Bauhiniinae</taxon>
        <taxon>Bauhinia</taxon>
    </lineage>
</organism>
<evidence type="ECO:0000313" key="2">
    <source>
        <dbReference type="Proteomes" id="UP000828941"/>
    </source>
</evidence>